<comment type="caution">
    <text evidence="2">The sequence shown here is derived from an EMBL/GenBank/DDBJ whole genome shotgun (WGS) entry which is preliminary data.</text>
</comment>
<reference evidence="2 3" key="1">
    <citation type="journal article" date="2014" name="Int. J. Syst. Evol. Microbiol.">
        <title>Complete genome sequence of Corynebacterium casei LMG S-19264T (=DSM 44701T), isolated from a smear-ripened cheese.</title>
        <authorList>
            <consortium name="US DOE Joint Genome Institute (JGI-PGF)"/>
            <person name="Walter F."/>
            <person name="Albersmeier A."/>
            <person name="Kalinowski J."/>
            <person name="Ruckert C."/>
        </authorList>
    </citation>
    <scope>NUCLEOTIDE SEQUENCE [LARGE SCALE GENOMIC DNA]</scope>
    <source>
        <strain evidence="2 3">KCTC 19473</strain>
    </source>
</reference>
<dbReference type="InterPro" id="IPR038287">
    <property type="entry name" value="Cse2_sf"/>
</dbReference>
<feature type="region of interest" description="Disordered" evidence="1">
    <location>
        <begin position="213"/>
        <end position="237"/>
    </location>
</feature>
<dbReference type="InterPro" id="IPR013382">
    <property type="entry name" value="CRISPR-assoc_prot_Cse2"/>
</dbReference>
<dbReference type="RefSeq" id="WP_193517270.1">
    <property type="nucleotide sequence ID" value="NZ_BMXL01000002.1"/>
</dbReference>
<dbReference type="CDD" id="cd09731">
    <property type="entry name" value="Cse2_I-E"/>
    <property type="match status" value="1"/>
</dbReference>
<feature type="compositionally biased region" description="Polar residues" evidence="1">
    <location>
        <begin position="108"/>
        <end position="128"/>
    </location>
</feature>
<dbReference type="NCBIfam" id="TIGR02548">
    <property type="entry name" value="casB_cse2"/>
    <property type="match status" value="1"/>
</dbReference>
<name>A0A918X7E7_9ACTN</name>
<organism evidence="2 3">
    <name type="scientific">Nocardiopsis kunsanensis</name>
    <dbReference type="NCBI Taxonomy" id="141693"/>
    <lineage>
        <taxon>Bacteria</taxon>
        <taxon>Bacillati</taxon>
        <taxon>Actinomycetota</taxon>
        <taxon>Actinomycetes</taxon>
        <taxon>Streptosporangiales</taxon>
        <taxon>Nocardiopsidaceae</taxon>
        <taxon>Nocardiopsis</taxon>
    </lineage>
</organism>
<dbReference type="AlphaFoldDB" id="A0A918X7E7"/>
<dbReference type="Pfam" id="PF09485">
    <property type="entry name" value="CRISPR_Cse2"/>
    <property type="match status" value="1"/>
</dbReference>
<evidence type="ECO:0000313" key="2">
    <source>
        <dbReference type="EMBL" id="GHD16794.1"/>
    </source>
</evidence>
<evidence type="ECO:0000256" key="1">
    <source>
        <dbReference type="SAM" id="MobiDB-lite"/>
    </source>
</evidence>
<dbReference type="EMBL" id="BMXL01000002">
    <property type="protein sequence ID" value="GHD16794.1"/>
    <property type="molecule type" value="Genomic_DNA"/>
</dbReference>
<feature type="region of interest" description="Disordered" evidence="1">
    <location>
        <begin position="79"/>
        <end position="128"/>
    </location>
</feature>
<proteinExistence type="predicted"/>
<accession>A0A918X7E7</accession>
<sequence length="237" mass="26602">MNRDTLVEPGDRMVAYVRWVNAHDPGTRAALRRGLGRPPEDIANFHAHAIVVRYLPEKHDRATERAFYTVAALVAAQPRGARDQEAEAQAEDEGAESEAAEGDREDAPSQSEAPTATSADDHSAQQSRLTLGQTLARAVENGHLKGDMVRGRLHLLARYRTDRLHRELPKLIAHLRASAVPVDWGLLLRDLALWETGRGYVSKQWVQQYHRTRDQLQRQRSKQDRTATADHSESETA</sequence>
<evidence type="ECO:0008006" key="4">
    <source>
        <dbReference type="Google" id="ProtNLM"/>
    </source>
</evidence>
<feature type="compositionally biased region" description="Acidic residues" evidence="1">
    <location>
        <begin position="86"/>
        <end position="100"/>
    </location>
</feature>
<protein>
    <recommendedName>
        <fullName evidence="4">Type I-E CRISPR-associated protein Cse2/CasB</fullName>
    </recommendedName>
</protein>
<evidence type="ECO:0000313" key="3">
    <source>
        <dbReference type="Proteomes" id="UP000654947"/>
    </source>
</evidence>
<dbReference type="Proteomes" id="UP000654947">
    <property type="component" value="Unassembled WGS sequence"/>
</dbReference>
<dbReference type="Gene3D" id="1.10.520.40">
    <property type="entry name" value="CRISPR-associated protein Cse2"/>
    <property type="match status" value="1"/>
</dbReference>
<gene>
    <name evidence="2" type="ORF">GCM10007147_05270</name>
</gene>
<keyword evidence="3" id="KW-1185">Reference proteome</keyword>